<organism evidence="1 2">
    <name type="scientific">Corallincola platygyrae</name>
    <dbReference type="NCBI Taxonomy" id="1193278"/>
    <lineage>
        <taxon>Bacteria</taxon>
        <taxon>Pseudomonadati</taxon>
        <taxon>Pseudomonadota</taxon>
        <taxon>Gammaproteobacteria</taxon>
        <taxon>Alteromonadales</taxon>
        <taxon>Psychromonadaceae</taxon>
        <taxon>Corallincola</taxon>
    </lineage>
</organism>
<dbReference type="RefSeq" id="WP_345338053.1">
    <property type="nucleotide sequence ID" value="NZ_BAABLI010000004.1"/>
</dbReference>
<comment type="caution">
    <text evidence="1">The sequence shown here is derived from an EMBL/GenBank/DDBJ whole genome shotgun (WGS) entry which is preliminary data.</text>
</comment>
<dbReference type="EMBL" id="JBHUHT010000007">
    <property type="protein sequence ID" value="MFD2094942.1"/>
    <property type="molecule type" value="Genomic_DNA"/>
</dbReference>
<protein>
    <submittedName>
        <fullName evidence="1">Uncharacterized protein</fullName>
    </submittedName>
</protein>
<evidence type="ECO:0000313" key="2">
    <source>
        <dbReference type="Proteomes" id="UP001597380"/>
    </source>
</evidence>
<gene>
    <name evidence="1" type="ORF">ACFSJ3_03035</name>
</gene>
<sequence length="3337" mass="372556">MVALKRFASSRGFVLETDSSADPNLLTLFVPAVSPAGDRIPNLKIALRNSATAGDKSFFLQLLKIDKNTVNLERDIDAAIRHIEGESKKYAFLIWNNGPRFWLLRNSDWKQAPRSEFISHLAKSQIKTYQGSPITVEDSPEPNLIFKKVRVSLAAKHIVYRYGERRLRHIDFSLDLRRGVFSFEGISKVELFADKTLSQALFRGDFVEGSSSSDIFGLRSRRDIIQIFDRDKIVALQNQSPSLGFLVQGELDLFPYDVSLGFRSASLEIQKRSKVDILKPVATEKPYVDLPVNQHDTLGNNIQVQVGRPDQSLRFIRAPQQLFQDRGDLDVVVPSSNTAGEGSVIIPAGVFPIAPLNESPLESSSAQSRRLKLGVSNTEVVNIAEKGVPAAALYFLGEATEDKVSITSANEQPAFLRRTILDFSDDLELEPKEIEDFRTGELLSASTPTIWAHIAPVDPDGKVICQGKAAIEQGWQVSSQADELVQFEPAHTTSITNATETLNYQLDDEPEVVLSARKVLFVKGAVTVARPRTSTHSSLMSPRLEDPIVLQNETLARYRLQQRTKQTPQIARLRGTQGISVTPQGFELIRTPNEEVMSLAKSINIKKEISKFSIKFKDESFRNLMRQNQFFLVLPAKYSDASEGAINSKELFDLDNSIQISDWGFSLDLANAPGASSFRTRDVSSEPILVLKYKKGTLYSLLHNKETWDNYSQENYFASDKVESTDATIKKWVEEINPAPEGNVSQDNVDYHRFIRHILYDPDWVGTLLIYPQIDLDNMPEGLAGLASGMELDRFRSHHIGFNQNKIELSNGDILMKPSSFFGLVGYHDGSAPEKDFSFKVHELKVLFGNSEVKGFDCLLKVKLAKWFGEDTTLKNDGAVPQGEHLTSKNTLWIKGRYESLLTEASEKINKYSFIHDRPIELIGRLEQDYEDNGKFFQKLTISYLEFKTLKSEPQGEGKRSVSSKIIIDADAKFKKLNLPGIKDIINFESIEMDGISLDFTGQFERIGGTWKPVDSAKFWPEDLNFDAIAIDASLPKLRPSGLLANFPLKFEKFHLLNELSLPDIGFSNFGGDKEDKIKFGLQFRLDLGSLGRLIGFDSSLVADLLVGWNSGDTPSFAVGLRFPDNGGRSLNISLGPVTFTAGYFDMFESVDSNDRFIALTDFRMDINGFKLPPKNFKSGILLTPAPDQGSSGKEKRSYYESMGWLAGFSAEKVAFLDKLILFVSQRYRYTGPADRAQQVVSEIEDIITLNLGDNKDEWEKKSKEYREKIDSHFSYDSDYEWFIGAGATFADSIVEGYAVYNPPGLYGGEGSIKDFLSLSIMYQQTTPRLGVYTATLKFADKISRFSVGAVTIQLPWVMMKMDTDGGYLVNVGLNLENLTDYSNAGAAEFGIFTGSAGVVYGKISGSALRDVPLLRKEVSRASRALPVYTPVTRLTLSGKFGIGRSLDEWPMFRGGAHVSIYGILSGTWGKFSSIELKDEVEPAKIDEIRSNLPSHYHKYWAEIGILAEIWGVIDFAVTRFGVNVQALIGYGVSFETLKGTTAYARALISISIRWVLFRIKVFGKKIEVAIQLSFKQEFRKTYVLARPNTDVPYDQYFTTSAGVQLLRENAPTEYEDYTPPPPVTFNLDQSPSVSTQKLIKVLPLFDYVRNDNQEIVAVPILNLPYGDGDRLGSPDTGHFKDLLGFVIDWSFSALKINEHLSDGKLNKALLRGCAQAVASLRLRSERGEWSAVRAKAHLNTAFQLHYLDPSEMSAEFEQEPRGATVFFTPHNMTACQIASDGSKTTITGFANREVPSTFLNRLDTMFEDRHIRIRDSQKTVGVQQSLDIETSKLLEDFLFEEYLESILRAVWALLSERLPNFDMKGGLTPAELKRQMLEESPQVSMRVNRQFFSGNRIPIAAIDPNSNDVETLPLPAARSIEIEIDPNALPAGIELSFDSSKVVFETDNNATDAIRDLLTVPINFGQVTAERKLPFIEGAHEGLALIEQIPVSLLQSDSFNLYTLPGSLKNNISYRLDKYHDGEHKMAAGAKANAFKQVALIRVPVLPVEGASDLYQIERMPEESRRSLGLMQLANIDFSNPDLSLTILQSVGDNKEAFSESSVDLSQSFILRTNLSKDPNPTSLSISSLARPSAPIRAHFQPSERHTALSILWDAAETNSGGYMMRLKGFEEPDKQELTLMIVLPEVRQESLIPPYIHALLLAEPTANVSTEAPLMLRQVGKKAVTLGTPGVLELEVKRPNPENQYQSLKVPGLRISREQAVREHLAYNGATGLINSPASFDRFLYSSAADRLLENAGVEEVNLSSRYNLLAVSIEQNDYYAGRSADLDLPVTPMDDEVTEKDLVNNYKPGWVYYWSVSAARLVNQSYAKSRELFPDQDNHFIYGAVGSDMKVKTQFRDIMGYTAPGGEKTATLLARYYDPLIAPGALAGMKSSHDVVDKKFVYTLSFDAASLNTPQDQQALNLLNDELRENTLERAATIMRCMQQLRDRGTKYEFFSTLGFRGGRTQNISESNRRKIYRFLKECYQAVVHNRADFSNSLRLEFSLSGNAPSEGFALYCAELIISREEQDVHEKLLGGRILEESQTDDDASNLRSEVIEKRIELPIADEPALSKSSKEERLANAIKDFLTGSGRQKIIAAISENAKGKTLIYILDAKMLELTPMRPNSEQAAAFAAFEPLATSAKSEVGAAFWDWTTNKREPQASDQLEKVTISNFDMDTAFSGLLHEVDHYNTPDQLAPFIGNAETSGLIVRLARAREELAERLSVRHVPIYDNAEDALEIKEASYVLNENLSNSLKRRISRFYGLDTILIVPLAYSSLPIADDKVLLYGNVEQGSKTNIDSVQATQEGNFLPAALRRNGSSGRLCIQFDVANAGISRMVESPLFFNIEYVRVNFGSGDVGTIDPDNTRWLKLFEPRKVTLAPTSAPANIPVLFKSLPKSPVVSVTDSQEQDARLKVDLDGIKEWSLVVDVERKDQVAQDETYLDIEFNTKPETKISTLNANPRSILSILYEYSGLAGIRGNAAGRTIVDDTLWIKALVYWTETLVSLFAAPRTSFALDSVNFESATQHYVLSTKNAISSNSKPLSTTLLEKIGSWDSDGLSYELKRITSDKRVYGKSDNQSGALARVKSEYDPKLHYQGNRITVGGLNLMLLENAWPSVWVKRNKGLSGVADLPTNDKFVYTSSKVRTGDHYTPSIRIEVGQIFGATLKEALHDFMRNQVFNDLINLDLGEDSELWPTIDLMWSYESGILDELKNKHSELSNFQPEPIARSTAIQTGPDLLRIAAAVDASVGAWLQRNPQAANHGRIEIRMTVFSRLLETQKQLLRMEKIQFPL</sequence>
<proteinExistence type="predicted"/>
<accession>A0ABW4XHJ0</accession>
<keyword evidence="2" id="KW-1185">Reference proteome</keyword>
<reference evidence="2" key="1">
    <citation type="journal article" date="2019" name="Int. J. Syst. Evol. Microbiol.">
        <title>The Global Catalogue of Microorganisms (GCM) 10K type strain sequencing project: providing services to taxonomists for standard genome sequencing and annotation.</title>
        <authorList>
            <consortium name="The Broad Institute Genomics Platform"/>
            <consortium name="The Broad Institute Genome Sequencing Center for Infectious Disease"/>
            <person name="Wu L."/>
            <person name="Ma J."/>
        </authorList>
    </citation>
    <scope>NUCLEOTIDE SEQUENCE [LARGE SCALE GENOMIC DNA]</scope>
    <source>
        <strain evidence="2">CGMCC 1.10992</strain>
    </source>
</reference>
<name>A0ABW4XHJ0_9GAMM</name>
<dbReference type="Proteomes" id="UP001597380">
    <property type="component" value="Unassembled WGS sequence"/>
</dbReference>
<evidence type="ECO:0000313" key="1">
    <source>
        <dbReference type="EMBL" id="MFD2094942.1"/>
    </source>
</evidence>